<dbReference type="PANTHER" id="PTHR46825">
    <property type="entry name" value="D-ALANYL-D-ALANINE-CARBOXYPEPTIDASE/ENDOPEPTIDASE AMPH"/>
    <property type="match status" value="1"/>
</dbReference>
<dbReference type="InterPro" id="IPR001466">
    <property type="entry name" value="Beta-lactam-related"/>
</dbReference>
<evidence type="ECO:0000313" key="3">
    <source>
        <dbReference type="EMBL" id="SDZ64068.1"/>
    </source>
</evidence>
<dbReference type="PANTHER" id="PTHR46825:SF15">
    <property type="entry name" value="BETA-LACTAMASE-RELATED DOMAIN-CONTAINING PROTEIN"/>
    <property type="match status" value="1"/>
</dbReference>
<sequence length="503" mass="54067">MRRRTILRALGLAAGAGALGTPATAAPLPWADFDRQVRAEFGRERLVGAAVAIVSADRVLHRLTLGHTDPGRRTAISPRTHFLVASTTKSMSSLLAATYVDDGVIGWDQRAVDAWSGSRAPTPELTRTLRVRDLLGMGTGIGEPPALSALHEGYPTAEQLLQQVVNLPVEAPPETRWIYNNTVYATGGYLPLLASGVRPADVAAAWVEAIRTRLFAPAGMTGSTIADDPRGVVADYSRGNGVDIFGNTNVLPYGPVGSYAPAGGTLSTLDDMASYVRLQLRRGRSVTGRRVVSAANLAECWKPHVDVPIDPVLDPDGVAQGYGMGWIRERFTDGTSLVWHNGAIDGFTAYIGFLPERDLGLVVLNNINPEPTGLFLYLYALNAILSGRFGLNEGVPPKVSAAAARARESLTAKGPTTHPVDPRRVGPWLGYYEGGYLLTLEKSRLVLHLQSRRFDLRWVRGETYLMADGLLPGSTVLLRRDPDGTPTLAVAGVETVRREVGPN</sequence>
<dbReference type="SUPFAM" id="SSF56601">
    <property type="entry name" value="beta-lactamase/transpeptidase-like"/>
    <property type="match status" value="1"/>
</dbReference>
<dbReference type="Pfam" id="PF00144">
    <property type="entry name" value="Beta-lactamase"/>
    <property type="match status" value="1"/>
</dbReference>
<feature type="domain" description="Beta-lactamase-related" evidence="2">
    <location>
        <begin position="34"/>
        <end position="371"/>
    </location>
</feature>
<reference evidence="4" key="1">
    <citation type="submission" date="2016-10" db="EMBL/GenBank/DDBJ databases">
        <authorList>
            <person name="Varghese N."/>
            <person name="Submissions S."/>
        </authorList>
    </citation>
    <scope>NUCLEOTIDE SEQUENCE [LARGE SCALE GENOMIC DNA]</scope>
    <source>
        <strain evidence="4">DSM 44718</strain>
    </source>
</reference>
<name>A0A1H3UNS9_9ACTN</name>
<feature type="chain" id="PRO_5011696652" evidence="1">
    <location>
        <begin position="26"/>
        <end position="503"/>
    </location>
</feature>
<dbReference type="OrthoDB" id="3174977at2"/>
<organism evidence="3 4">
    <name type="scientific">Asanoa ishikariensis</name>
    <dbReference type="NCBI Taxonomy" id="137265"/>
    <lineage>
        <taxon>Bacteria</taxon>
        <taxon>Bacillati</taxon>
        <taxon>Actinomycetota</taxon>
        <taxon>Actinomycetes</taxon>
        <taxon>Micromonosporales</taxon>
        <taxon>Micromonosporaceae</taxon>
        <taxon>Asanoa</taxon>
    </lineage>
</organism>
<dbReference type="RefSeq" id="WP_090803288.1">
    <property type="nucleotide sequence ID" value="NZ_BOND01000029.1"/>
</dbReference>
<evidence type="ECO:0000256" key="1">
    <source>
        <dbReference type="SAM" id="SignalP"/>
    </source>
</evidence>
<dbReference type="Proteomes" id="UP000199632">
    <property type="component" value="Unassembled WGS sequence"/>
</dbReference>
<protein>
    <submittedName>
        <fullName evidence="3">CubicO group peptidase, beta-lactamase class C family</fullName>
    </submittedName>
</protein>
<dbReference type="STRING" id="137265.SAMN05421684_7659"/>
<dbReference type="InterPro" id="IPR006311">
    <property type="entry name" value="TAT_signal"/>
</dbReference>
<dbReference type="Gene3D" id="3.40.710.10">
    <property type="entry name" value="DD-peptidase/beta-lactamase superfamily"/>
    <property type="match status" value="1"/>
</dbReference>
<proteinExistence type="predicted"/>
<dbReference type="InterPro" id="IPR050491">
    <property type="entry name" value="AmpC-like"/>
</dbReference>
<dbReference type="AlphaFoldDB" id="A0A1H3UNS9"/>
<keyword evidence="1" id="KW-0732">Signal</keyword>
<accession>A0A1H3UNS9</accession>
<gene>
    <name evidence="3" type="ORF">SAMN05421684_7659</name>
</gene>
<evidence type="ECO:0000259" key="2">
    <source>
        <dbReference type="Pfam" id="PF00144"/>
    </source>
</evidence>
<keyword evidence="4" id="KW-1185">Reference proteome</keyword>
<feature type="signal peptide" evidence="1">
    <location>
        <begin position="1"/>
        <end position="25"/>
    </location>
</feature>
<dbReference type="EMBL" id="FNQB01000005">
    <property type="protein sequence ID" value="SDZ64068.1"/>
    <property type="molecule type" value="Genomic_DNA"/>
</dbReference>
<dbReference type="InterPro" id="IPR012338">
    <property type="entry name" value="Beta-lactam/transpept-like"/>
</dbReference>
<dbReference type="PROSITE" id="PS51318">
    <property type="entry name" value="TAT"/>
    <property type="match status" value="1"/>
</dbReference>
<evidence type="ECO:0000313" key="4">
    <source>
        <dbReference type="Proteomes" id="UP000199632"/>
    </source>
</evidence>